<evidence type="ECO:0000256" key="1">
    <source>
        <dbReference type="SAM" id="MobiDB-lite"/>
    </source>
</evidence>
<dbReference type="RefSeq" id="XP_013357308.1">
    <property type="nucleotide sequence ID" value="XM_013501854.1"/>
</dbReference>
<accession>U6K9N0</accession>
<sequence>MRSSDVAMEAIPPGSDERVHLSALPTAFAFSMVQGVETVSEEKGSDKAPSLCGGTEENNGDTHALRRDALVKTAVLGESVQLTPAERHKWAKLKEELLDVLNNKELQAGMPPAGRSMHPIELIPGSAPRFIPRYRRTPHLDEEIGRQADELLKKGTVQPSTSAFGHNPVLAKEKDGRWCMCGDFKPLNTITVKQKFPIPRVEEILDRIQGSAVYAAFDFAEAFLQIPIEPGGQAQNGVPHPHSQAGVHLYALWPCECTCRTAAASQSRLPAANRRGMGGDIHG</sequence>
<dbReference type="SUPFAM" id="SSF56672">
    <property type="entry name" value="DNA/RNA polymerases"/>
    <property type="match status" value="1"/>
</dbReference>
<evidence type="ECO:0000313" key="3">
    <source>
        <dbReference type="Proteomes" id="UP000030744"/>
    </source>
</evidence>
<evidence type="ECO:0000313" key="2">
    <source>
        <dbReference type="EMBL" id="CDJ34745.1"/>
    </source>
</evidence>
<feature type="region of interest" description="Disordered" evidence="1">
    <location>
        <begin position="41"/>
        <end position="61"/>
    </location>
</feature>
<gene>
    <name evidence="2" type="ORF">EMH_0092530</name>
</gene>
<proteinExistence type="predicted"/>
<dbReference type="PANTHER" id="PTHR24559">
    <property type="entry name" value="TRANSPOSON TY3-I GAG-POL POLYPROTEIN"/>
    <property type="match status" value="1"/>
</dbReference>
<dbReference type="Gene3D" id="3.30.70.270">
    <property type="match status" value="1"/>
</dbReference>
<dbReference type="InterPro" id="IPR043128">
    <property type="entry name" value="Rev_trsase/Diguanyl_cyclase"/>
</dbReference>
<dbReference type="InterPro" id="IPR043502">
    <property type="entry name" value="DNA/RNA_pol_sf"/>
</dbReference>
<protein>
    <submittedName>
        <fullName evidence="2">Gypsy/Ty-3 retroelement polyprotein, related</fullName>
    </submittedName>
</protein>
<dbReference type="GeneID" id="25383435"/>
<dbReference type="Proteomes" id="UP000030744">
    <property type="component" value="Unassembled WGS sequence"/>
</dbReference>
<dbReference type="PANTHER" id="PTHR24559:SF428">
    <property type="entry name" value="REVERSE TRANSCRIPTASE_RETROTRANSPOSON-DERIVED PROTEIN RNASE H-LIKE DOMAIN-CONTAINING PROTEIN"/>
    <property type="match status" value="1"/>
</dbReference>
<reference evidence="2" key="2">
    <citation type="submission" date="2013-10" db="EMBL/GenBank/DDBJ databases">
        <authorList>
            <person name="Aslett M."/>
        </authorList>
    </citation>
    <scope>NUCLEOTIDE SEQUENCE [LARGE SCALE GENOMIC DNA]</scope>
    <source>
        <strain evidence="2">Houghton</strain>
    </source>
</reference>
<dbReference type="VEuPathDB" id="ToxoDB:EMH_0092530"/>
<dbReference type="OrthoDB" id="357654at2759"/>
<organism evidence="2 3">
    <name type="scientific">Eimeria mitis</name>
    <dbReference type="NCBI Taxonomy" id="44415"/>
    <lineage>
        <taxon>Eukaryota</taxon>
        <taxon>Sar</taxon>
        <taxon>Alveolata</taxon>
        <taxon>Apicomplexa</taxon>
        <taxon>Conoidasida</taxon>
        <taxon>Coccidia</taxon>
        <taxon>Eucoccidiorida</taxon>
        <taxon>Eimeriorina</taxon>
        <taxon>Eimeriidae</taxon>
        <taxon>Eimeria</taxon>
    </lineage>
</organism>
<dbReference type="InterPro" id="IPR053134">
    <property type="entry name" value="RNA-dir_DNA_polymerase"/>
</dbReference>
<dbReference type="Gene3D" id="3.10.10.10">
    <property type="entry name" value="HIV Type 1 Reverse Transcriptase, subunit A, domain 1"/>
    <property type="match status" value="1"/>
</dbReference>
<name>U6K9N0_9EIME</name>
<dbReference type="AlphaFoldDB" id="U6K9N0"/>
<dbReference type="EMBL" id="HG687113">
    <property type="protein sequence ID" value="CDJ34745.1"/>
    <property type="molecule type" value="Genomic_DNA"/>
</dbReference>
<reference evidence="2" key="1">
    <citation type="submission" date="2013-10" db="EMBL/GenBank/DDBJ databases">
        <title>Genomic analysis of the causative agents of coccidiosis in chickens.</title>
        <authorList>
            <person name="Reid A.J."/>
            <person name="Blake D."/>
            <person name="Billington K."/>
            <person name="Browne H."/>
            <person name="Dunn M."/>
            <person name="Hung S."/>
            <person name="Kawahara F."/>
            <person name="Miranda-Saavedra D."/>
            <person name="Mourier T."/>
            <person name="Nagra H."/>
            <person name="Otto T.D."/>
            <person name="Rawlings N."/>
            <person name="Sanchez A."/>
            <person name="Sanders M."/>
            <person name="Subramaniam C."/>
            <person name="Tay Y."/>
            <person name="Dear P."/>
            <person name="Doerig C."/>
            <person name="Gruber A."/>
            <person name="Parkinson J."/>
            <person name="Shirley M."/>
            <person name="Wan K.L."/>
            <person name="Berriman M."/>
            <person name="Tomley F."/>
            <person name="Pain A."/>
        </authorList>
    </citation>
    <scope>NUCLEOTIDE SEQUENCE [LARGE SCALE GENOMIC DNA]</scope>
    <source>
        <strain evidence="2">Houghton</strain>
    </source>
</reference>
<keyword evidence="3" id="KW-1185">Reference proteome</keyword>